<evidence type="ECO:0000256" key="6">
    <source>
        <dbReference type="ARBA" id="ARBA00022917"/>
    </source>
</evidence>
<dbReference type="Gene3D" id="2.40.240.10">
    <property type="entry name" value="Ribosomal Protein L25, Chain P"/>
    <property type="match status" value="2"/>
</dbReference>
<dbReference type="Pfam" id="PF03950">
    <property type="entry name" value="tRNA-synt_1c_C"/>
    <property type="match status" value="1"/>
</dbReference>
<evidence type="ECO:0000256" key="5">
    <source>
        <dbReference type="ARBA" id="ARBA00022840"/>
    </source>
</evidence>
<name>A0A6G8F0T9_9BACT</name>
<keyword evidence="7 9" id="KW-0030">Aminoacyl-tRNA synthetase</keyword>
<evidence type="ECO:0000256" key="8">
    <source>
        <dbReference type="NCBIfam" id="TIGR00440"/>
    </source>
</evidence>
<dbReference type="FunFam" id="1.10.1160.10:FF:000001">
    <property type="entry name" value="Glutamine--tRNA ligase"/>
    <property type="match status" value="1"/>
</dbReference>
<dbReference type="GO" id="GO:0006425">
    <property type="term" value="P:glutaminyl-tRNA aminoacylation"/>
    <property type="evidence" value="ECO:0007669"/>
    <property type="project" value="UniProtKB-UniRule"/>
</dbReference>
<evidence type="ECO:0000256" key="1">
    <source>
        <dbReference type="ARBA" id="ARBA00005594"/>
    </source>
</evidence>
<dbReference type="Gene3D" id="3.40.50.620">
    <property type="entry name" value="HUPs"/>
    <property type="match status" value="1"/>
</dbReference>
<dbReference type="PANTHER" id="PTHR43097:SF5">
    <property type="entry name" value="GLUTAMATE--TRNA LIGASE"/>
    <property type="match status" value="1"/>
</dbReference>
<dbReference type="SUPFAM" id="SSF52374">
    <property type="entry name" value="Nucleotidylyl transferase"/>
    <property type="match status" value="1"/>
</dbReference>
<dbReference type="InterPro" id="IPR050132">
    <property type="entry name" value="Gln/Glu-tRNA_Ligase"/>
</dbReference>
<dbReference type="EMBL" id="MN990733">
    <property type="protein sequence ID" value="QIM09910.1"/>
    <property type="molecule type" value="Genomic_DNA"/>
</dbReference>
<evidence type="ECO:0000259" key="12">
    <source>
        <dbReference type="Pfam" id="PF03950"/>
    </source>
</evidence>
<evidence type="ECO:0000259" key="11">
    <source>
        <dbReference type="Pfam" id="PF00749"/>
    </source>
</evidence>
<evidence type="ECO:0000313" key="14">
    <source>
        <dbReference type="EMBL" id="QIM09910.1"/>
    </source>
</evidence>
<dbReference type="Pfam" id="PF00749">
    <property type="entry name" value="tRNA-synt_1c"/>
    <property type="match status" value="1"/>
</dbReference>
<feature type="region of interest" description="Disordered" evidence="10">
    <location>
        <begin position="134"/>
        <end position="156"/>
    </location>
</feature>
<dbReference type="InterPro" id="IPR011035">
    <property type="entry name" value="Ribosomal_bL25/Gln-tRNA_synth"/>
</dbReference>
<dbReference type="PANTHER" id="PTHR43097">
    <property type="entry name" value="GLUTAMINE-TRNA LIGASE"/>
    <property type="match status" value="1"/>
</dbReference>
<evidence type="ECO:0000256" key="4">
    <source>
        <dbReference type="ARBA" id="ARBA00022741"/>
    </source>
</evidence>
<keyword evidence="2" id="KW-0963">Cytoplasm</keyword>
<keyword evidence="3 9" id="KW-0436">Ligase</keyword>
<dbReference type="GO" id="GO:0005524">
    <property type="term" value="F:ATP binding"/>
    <property type="evidence" value="ECO:0007669"/>
    <property type="project" value="UniProtKB-KW"/>
</dbReference>
<dbReference type="NCBIfam" id="TIGR00440">
    <property type="entry name" value="glnS"/>
    <property type="match status" value="1"/>
</dbReference>
<dbReference type="FunFam" id="3.40.50.620:FF:000037">
    <property type="entry name" value="Glutamine--tRNA ligase cytoplasmic"/>
    <property type="match status" value="1"/>
</dbReference>
<keyword evidence="6 9" id="KW-0648">Protein biosynthesis</keyword>
<accession>A0A6G8F0T9</accession>
<feature type="compositionally biased region" description="Polar residues" evidence="10">
    <location>
        <begin position="134"/>
        <end position="152"/>
    </location>
</feature>
<dbReference type="InterPro" id="IPR020058">
    <property type="entry name" value="Glu/Gln-tRNA-synth_Ib_cat-dom"/>
</dbReference>
<dbReference type="EC" id="6.1.1.18" evidence="8"/>
<dbReference type="FunFam" id="3.90.800.10:FF:000001">
    <property type="entry name" value="Glutamine--tRNA ligase"/>
    <property type="match status" value="1"/>
</dbReference>
<evidence type="ECO:0000259" key="13">
    <source>
        <dbReference type="Pfam" id="PF20974"/>
    </source>
</evidence>
<dbReference type="GO" id="GO:0005829">
    <property type="term" value="C:cytosol"/>
    <property type="evidence" value="ECO:0007669"/>
    <property type="project" value="TreeGrafter"/>
</dbReference>
<dbReference type="InterPro" id="IPR049437">
    <property type="entry name" value="tRNA-synt_1c_C2"/>
</dbReference>
<dbReference type="NCBIfam" id="NF011291">
    <property type="entry name" value="PRK14703.1"/>
    <property type="match status" value="1"/>
</dbReference>
<dbReference type="AlphaFoldDB" id="A0A6G8F0T9"/>
<evidence type="ECO:0000256" key="2">
    <source>
        <dbReference type="ARBA" id="ARBA00022490"/>
    </source>
</evidence>
<evidence type="ECO:0000256" key="10">
    <source>
        <dbReference type="SAM" id="MobiDB-lite"/>
    </source>
</evidence>
<comment type="similarity">
    <text evidence="1 9">Belongs to the class-I aminoacyl-tRNA synthetase family.</text>
</comment>
<feature type="domain" description="Glutamyl/glutaminyl-tRNA synthetase class Ib catalytic" evidence="11">
    <location>
        <begin position="36"/>
        <end position="353"/>
    </location>
</feature>
<dbReference type="Pfam" id="PF20974">
    <property type="entry name" value="tRNA-synt_1c_C2"/>
    <property type="match status" value="1"/>
</dbReference>
<evidence type="ECO:0000256" key="9">
    <source>
        <dbReference type="RuleBase" id="RU363037"/>
    </source>
</evidence>
<sequence length="585" mass="67635">MQNTESTAPAEEKKSLNFIEQRIEADLAAGKNGGRIQTRFPPEPNGYLHIGHAKAIALDFGAARKYGGVCNLRFDDTNPQKEDDEYVEAIKRDIEWLGYKWGKICYASDYFQQLWDFAVALIKQGRAYVDEQTAEQIAQQKGTPTQPGQNSPYRDRPAEESLRLFEEMNSGNMEPGKMVLRAKIDMANPNMHFRDPIMYRVMNIPHYRTGSKWNAYPMYDFTHGQSDYFEGVTHSLCTLEFVVHRPLYDLFLDWLKEMNGETACMDDNRPRQIEFNKLNLSYTLMSKRNLLLLVKEGLVSGWDDPRMPTICGFRRHGYSPEAINKFINKIGYTTFDALNEMALLESSVREDLNSRAERVSAVLNPLKLVITNYPEGQTEQMVAVNNPEDPQSGTHEITFSRTLWIERDDFMEDAPKKFFRLGPGKEVRLKNGYIIKCPEENFCKKDADGNIIEVYAEYDPETKSGMPGADRKIKGKTLHWVSAEHCRRCEVRLYDRLWQVENPRDEKARLTKEEGLTDLDAMKRMMNPDSLKVLTDCYIEEWAADKKPGDYLQFQRIGYFMPDPDTTPEKPVFNRTVGLKDNWKK</sequence>
<dbReference type="PRINTS" id="PR00987">
    <property type="entry name" value="TRNASYNTHGLU"/>
</dbReference>
<reference evidence="14" key="1">
    <citation type="journal article" date="2020" name="J. ISSAAS">
        <title>Lactobacilli and other gastrointestinal microbiota of Peromyscus leucopus, reservoir host for agents of Lyme disease and other zoonoses in North America.</title>
        <authorList>
            <person name="Milovic A."/>
            <person name="Bassam K."/>
            <person name="Shao H."/>
            <person name="Chatzistamou I."/>
            <person name="Tufts D.M."/>
            <person name="Diuk-Wasser M."/>
            <person name="Barbour A.G."/>
        </authorList>
    </citation>
    <scope>NUCLEOTIDE SEQUENCE</scope>
    <source>
        <strain evidence="14">LL70</strain>
    </source>
</reference>
<dbReference type="SUPFAM" id="SSF50715">
    <property type="entry name" value="Ribosomal protein L25-like"/>
    <property type="match status" value="1"/>
</dbReference>
<keyword evidence="5 9" id="KW-0067">ATP-binding</keyword>
<dbReference type="InterPro" id="IPR000924">
    <property type="entry name" value="Glu/Gln-tRNA-synth"/>
</dbReference>
<dbReference type="FunFam" id="2.40.240.10:FF:000001">
    <property type="entry name" value="Glutamine--tRNA ligase"/>
    <property type="match status" value="1"/>
</dbReference>
<evidence type="ECO:0000256" key="3">
    <source>
        <dbReference type="ARBA" id="ARBA00022598"/>
    </source>
</evidence>
<organism evidence="14">
    <name type="scientific">uncultured Prevotella sp</name>
    <dbReference type="NCBI Taxonomy" id="159272"/>
    <lineage>
        <taxon>Bacteria</taxon>
        <taxon>Pseudomonadati</taxon>
        <taxon>Bacteroidota</taxon>
        <taxon>Bacteroidia</taxon>
        <taxon>Bacteroidales</taxon>
        <taxon>Prevotellaceae</taxon>
        <taxon>Prevotella</taxon>
        <taxon>environmental samples</taxon>
    </lineage>
</organism>
<proteinExistence type="inferred from homology"/>
<dbReference type="GO" id="GO:0004819">
    <property type="term" value="F:glutamine-tRNA ligase activity"/>
    <property type="evidence" value="ECO:0007669"/>
    <property type="project" value="UniProtKB-UniRule"/>
</dbReference>
<feature type="domain" description="tRNA synthetases class I (E and Q) anti-codon binding" evidence="13">
    <location>
        <begin position="477"/>
        <end position="562"/>
    </location>
</feature>
<evidence type="ECO:0000256" key="7">
    <source>
        <dbReference type="ARBA" id="ARBA00023146"/>
    </source>
</evidence>
<dbReference type="InterPro" id="IPR004514">
    <property type="entry name" value="Gln-tRNA-synth"/>
</dbReference>
<dbReference type="InterPro" id="IPR014729">
    <property type="entry name" value="Rossmann-like_a/b/a_fold"/>
</dbReference>
<dbReference type="InterPro" id="IPR020059">
    <property type="entry name" value="Glu/Gln-tRNA-synth_Ib_codon-bd"/>
</dbReference>
<gene>
    <name evidence="14" type="ORF">Prevot485_0090</name>
</gene>
<keyword evidence="4 9" id="KW-0547">Nucleotide-binding</keyword>
<feature type="domain" description="Glutamyl/glutaminyl-tRNA synthetase class Ib anti-codon binding" evidence="12">
    <location>
        <begin position="356"/>
        <end position="459"/>
    </location>
</feature>
<protein>
    <recommendedName>
        <fullName evidence="8">Glutamine--tRNA ligase</fullName>
        <ecNumber evidence="8">6.1.1.18</ecNumber>
    </recommendedName>
</protein>
<dbReference type="InterPro" id="IPR020056">
    <property type="entry name" value="Rbsml_bL25/Gln-tRNA_synth_N"/>
</dbReference>